<reference evidence="4" key="1">
    <citation type="submission" date="2021-01" db="EMBL/GenBank/DDBJ databases">
        <authorList>
            <person name="Corre E."/>
            <person name="Pelletier E."/>
            <person name="Niang G."/>
            <person name="Scheremetjew M."/>
            <person name="Finn R."/>
            <person name="Kale V."/>
            <person name="Holt S."/>
            <person name="Cochrane G."/>
            <person name="Meng A."/>
            <person name="Brown T."/>
            <person name="Cohen L."/>
        </authorList>
    </citation>
    <scope>NUCLEOTIDE SEQUENCE</scope>
    <source>
        <strain evidence="4">OF101</strain>
    </source>
</reference>
<dbReference type="GO" id="GO:0005783">
    <property type="term" value="C:endoplasmic reticulum"/>
    <property type="evidence" value="ECO:0007669"/>
    <property type="project" value="TreeGrafter"/>
</dbReference>
<accession>A0A7S1PND3</accession>
<feature type="signal peptide" evidence="2">
    <location>
        <begin position="1"/>
        <end position="26"/>
    </location>
</feature>
<dbReference type="CDD" id="cd02961">
    <property type="entry name" value="PDI_a_family"/>
    <property type="match status" value="1"/>
</dbReference>
<dbReference type="Gene3D" id="3.40.30.10">
    <property type="entry name" value="Glutaredoxin"/>
    <property type="match status" value="2"/>
</dbReference>
<feature type="domain" description="Thioredoxin" evidence="3">
    <location>
        <begin position="223"/>
        <end position="354"/>
    </location>
</feature>
<dbReference type="PANTHER" id="PTHR18929">
    <property type="entry name" value="PROTEIN DISULFIDE ISOMERASE"/>
    <property type="match status" value="1"/>
</dbReference>
<evidence type="ECO:0000256" key="2">
    <source>
        <dbReference type="SAM" id="SignalP"/>
    </source>
</evidence>
<dbReference type="GO" id="GO:0006457">
    <property type="term" value="P:protein folding"/>
    <property type="evidence" value="ECO:0007669"/>
    <property type="project" value="TreeGrafter"/>
</dbReference>
<keyword evidence="2" id="KW-0732">Signal</keyword>
<dbReference type="InterPro" id="IPR036249">
    <property type="entry name" value="Thioredoxin-like_sf"/>
</dbReference>
<dbReference type="InterPro" id="IPR013766">
    <property type="entry name" value="Thioredoxin_domain"/>
</dbReference>
<dbReference type="AlphaFoldDB" id="A0A7S1PND3"/>
<name>A0A7S1PND3_ALECA</name>
<dbReference type="GO" id="GO:0034976">
    <property type="term" value="P:response to endoplasmic reticulum stress"/>
    <property type="evidence" value="ECO:0007669"/>
    <property type="project" value="TreeGrafter"/>
</dbReference>
<evidence type="ECO:0000313" key="4">
    <source>
        <dbReference type="EMBL" id="CAD9092618.1"/>
    </source>
</evidence>
<evidence type="ECO:0000259" key="3">
    <source>
        <dbReference type="PROSITE" id="PS51352"/>
    </source>
</evidence>
<feature type="chain" id="PRO_5031034525" description="Thioredoxin domain-containing protein" evidence="2">
    <location>
        <begin position="27"/>
        <end position="371"/>
    </location>
</feature>
<evidence type="ECO:0000256" key="1">
    <source>
        <dbReference type="ARBA" id="ARBA00006347"/>
    </source>
</evidence>
<protein>
    <recommendedName>
        <fullName evidence="3">Thioredoxin domain-containing protein</fullName>
    </recommendedName>
</protein>
<sequence length="371" mass="41349">MVLSRGRALLGAWLLAAVMVPHPVDSRLGMGATALTKKTFDGFIHGSDKVLVDFVKREGDEWHKQQSELESAVRKVRGFGCNVPVATVDVGAEADLANNFVPRGEFPQLLWFLHGEPTQYHRTFRTAKGISDFIMALDRDPIQEVKTMDEVSNYNRAVLAEIRRTSPLYHALEVAASRHMDSVAVTWMDSDKETVNWHSDEGQPVTYKGEVTPDGLERWMRGLLTRSESPPEPEEGTVGPVIDGGSMVVVGQTFEDLVLRKEQDVMLLVYAPWCGFSRQFFPVWESFARAVAGVSHLVVAKMDGDRNSSPFPEDFTWNAYPTVLHVKAGQRWPTIFHGNRTVANLVRFAEEHGSKPLNLDPSATAGFEAEL</sequence>
<proteinExistence type="inferred from homology"/>
<dbReference type="PROSITE" id="PS51352">
    <property type="entry name" value="THIOREDOXIN_2"/>
    <property type="match status" value="1"/>
</dbReference>
<gene>
    <name evidence="4" type="ORF">ACAT0790_LOCUS3536</name>
</gene>
<comment type="similarity">
    <text evidence="1">Belongs to the protein disulfide isomerase family.</text>
</comment>
<dbReference type="SUPFAM" id="SSF52833">
    <property type="entry name" value="Thioredoxin-like"/>
    <property type="match status" value="2"/>
</dbReference>
<dbReference type="EMBL" id="HBGE01005767">
    <property type="protein sequence ID" value="CAD9092618.1"/>
    <property type="molecule type" value="Transcribed_RNA"/>
</dbReference>
<dbReference type="Pfam" id="PF00085">
    <property type="entry name" value="Thioredoxin"/>
    <property type="match status" value="1"/>
</dbReference>
<organism evidence="4">
    <name type="scientific">Alexandrium catenella</name>
    <name type="common">Red tide dinoflagellate</name>
    <name type="synonym">Gonyaulax catenella</name>
    <dbReference type="NCBI Taxonomy" id="2925"/>
    <lineage>
        <taxon>Eukaryota</taxon>
        <taxon>Sar</taxon>
        <taxon>Alveolata</taxon>
        <taxon>Dinophyceae</taxon>
        <taxon>Gonyaulacales</taxon>
        <taxon>Pyrocystaceae</taxon>
        <taxon>Alexandrium</taxon>
    </lineage>
</organism>
<dbReference type="GO" id="GO:0003756">
    <property type="term" value="F:protein disulfide isomerase activity"/>
    <property type="evidence" value="ECO:0007669"/>
    <property type="project" value="TreeGrafter"/>
</dbReference>